<dbReference type="AlphaFoldDB" id="A0A1D8TPR7"/>
<protein>
    <recommendedName>
        <fullName evidence="9">Lysylphosphatidylglycerol synthetase</fullName>
    </recommendedName>
</protein>
<evidence type="ECO:0008006" key="9">
    <source>
        <dbReference type="Google" id="ProtNLM"/>
    </source>
</evidence>
<accession>A0A1D8TPR7</accession>
<evidence type="ECO:0000313" key="8">
    <source>
        <dbReference type="Proteomes" id="UP000177870"/>
    </source>
</evidence>
<comment type="subcellular location">
    <subcellularLocation>
        <location evidence="1">Cell membrane</location>
        <topology evidence="1">Multi-pass membrane protein</topology>
    </subcellularLocation>
</comment>
<dbReference type="Proteomes" id="UP000177870">
    <property type="component" value="Chromosome"/>
</dbReference>
<dbReference type="NCBIfam" id="TIGR00374">
    <property type="entry name" value="flippase-like domain"/>
    <property type="match status" value="1"/>
</dbReference>
<dbReference type="Pfam" id="PF03706">
    <property type="entry name" value="LPG_synthase_TM"/>
    <property type="match status" value="1"/>
</dbReference>
<dbReference type="InterPro" id="IPR022791">
    <property type="entry name" value="L-PG_synthase/AglD"/>
</dbReference>
<keyword evidence="3 6" id="KW-0812">Transmembrane</keyword>
<proteinExistence type="predicted"/>
<keyword evidence="2" id="KW-1003">Cell membrane</keyword>
<keyword evidence="4 6" id="KW-1133">Transmembrane helix</keyword>
<evidence type="ECO:0000256" key="6">
    <source>
        <dbReference type="SAM" id="Phobius"/>
    </source>
</evidence>
<dbReference type="PANTHER" id="PTHR40277:SF1">
    <property type="entry name" value="BLL5419 PROTEIN"/>
    <property type="match status" value="1"/>
</dbReference>
<dbReference type="RefSeq" id="WP_070392064.1">
    <property type="nucleotide sequence ID" value="NZ_CP017599.1"/>
</dbReference>
<feature type="transmembrane region" description="Helical" evidence="6">
    <location>
        <begin position="121"/>
        <end position="146"/>
    </location>
</feature>
<organism evidence="7 8">
    <name type="scientific">Moorena producens PAL-8-15-08-1</name>
    <dbReference type="NCBI Taxonomy" id="1458985"/>
    <lineage>
        <taxon>Bacteria</taxon>
        <taxon>Bacillati</taxon>
        <taxon>Cyanobacteriota</taxon>
        <taxon>Cyanophyceae</taxon>
        <taxon>Coleofasciculales</taxon>
        <taxon>Coleofasciculaceae</taxon>
        <taxon>Moorena</taxon>
    </lineage>
</organism>
<dbReference type="STRING" id="1458985.BJP34_09045"/>
<reference evidence="8" key="1">
    <citation type="submission" date="2016-10" db="EMBL/GenBank/DDBJ databases">
        <title>Comparative genomics uncovers the prolific and rare metabolic potential of the cyanobacterial genus Moorea.</title>
        <authorList>
            <person name="Leao T."/>
            <person name="Castelao G."/>
            <person name="Korobeynikov A."/>
            <person name="Monroe E.A."/>
            <person name="Podell S."/>
            <person name="Glukhov E."/>
            <person name="Allen E."/>
            <person name="Gerwick W.H."/>
            <person name="Gerwick L."/>
        </authorList>
    </citation>
    <scope>NUCLEOTIDE SEQUENCE [LARGE SCALE GENOMIC DNA]</scope>
    <source>
        <strain evidence="8">PAL-8-15-08-1</strain>
    </source>
</reference>
<dbReference type="KEGG" id="mpro:BJP34_09045"/>
<sequence>MPKNSTLRFVRIAGTTALLVYVVHKAGLFSADGRRDLLDTFVHVKPPFLLASIGFGLLLNLSSAFKWYMLSRSRGLPVNLWRLFAYYMVGQFFNLVLPSSIGGDVVRMHQLGRYTGRYADAVASVFVERFTGLATLVVLAMVAVVVNLHLFNLPWLTIGLAMGSIGIALICWLIIDQRPFRLTQKLLARRVPLLHKLFTKIEKFRQAVLAYQSDPGAIWGALINSLIFYFLAVMNVWVSALAFGSKIDFVSMLVAVPVILFIMNLPISIGGIGLMEFAYSFTLGLVGATPALAFSTALLLRAKTLFHAGIGSLLYPFVSDGSPIREGVPMEVTNKYGENGDD</sequence>
<evidence type="ECO:0000256" key="3">
    <source>
        <dbReference type="ARBA" id="ARBA00022692"/>
    </source>
</evidence>
<evidence type="ECO:0000256" key="1">
    <source>
        <dbReference type="ARBA" id="ARBA00004651"/>
    </source>
</evidence>
<keyword evidence="5 6" id="KW-0472">Membrane</keyword>
<feature type="transmembrane region" description="Helical" evidence="6">
    <location>
        <begin position="80"/>
        <end position="101"/>
    </location>
</feature>
<evidence type="ECO:0000256" key="4">
    <source>
        <dbReference type="ARBA" id="ARBA00022989"/>
    </source>
</evidence>
<feature type="transmembrane region" description="Helical" evidence="6">
    <location>
        <begin position="278"/>
        <end position="300"/>
    </location>
</feature>
<feature type="transmembrane region" description="Helical" evidence="6">
    <location>
        <begin position="153"/>
        <end position="175"/>
    </location>
</feature>
<name>A0A1D8TPR7_9CYAN</name>
<dbReference type="OrthoDB" id="5470260at2"/>
<feature type="transmembrane region" description="Helical" evidence="6">
    <location>
        <begin position="217"/>
        <end position="238"/>
    </location>
</feature>
<dbReference type="EMBL" id="CP017599">
    <property type="protein sequence ID" value="AOW99583.1"/>
    <property type="molecule type" value="Genomic_DNA"/>
</dbReference>
<feature type="transmembrane region" description="Helical" evidence="6">
    <location>
        <begin position="250"/>
        <end position="272"/>
    </location>
</feature>
<evidence type="ECO:0000256" key="5">
    <source>
        <dbReference type="ARBA" id="ARBA00023136"/>
    </source>
</evidence>
<feature type="transmembrane region" description="Helical" evidence="6">
    <location>
        <begin position="49"/>
        <end position="68"/>
    </location>
</feature>
<dbReference type="GO" id="GO:0005886">
    <property type="term" value="C:plasma membrane"/>
    <property type="evidence" value="ECO:0007669"/>
    <property type="project" value="UniProtKB-SubCell"/>
</dbReference>
<gene>
    <name evidence="7" type="ORF">BJP34_09045</name>
</gene>
<evidence type="ECO:0000256" key="2">
    <source>
        <dbReference type="ARBA" id="ARBA00022475"/>
    </source>
</evidence>
<dbReference type="PANTHER" id="PTHR40277">
    <property type="entry name" value="BLL5419 PROTEIN"/>
    <property type="match status" value="1"/>
</dbReference>
<evidence type="ECO:0000313" key="7">
    <source>
        <dbReference type="EMBL" id="AOW99583.1"/>
    </source>
</evidence>